<evidence type="ECO:0000313" key="3">
    <source>
        <dbReference type="Proteomes" id="UP000186323"/>
    </source>
</evidence>
<evidence type="ECO:0000313" key="2">
    <source>
        <dbReference type="EMBL" id="SFV72418.1"/>
    </source>
</evidence>
<dbReference type="Proteomes" id="UP000186323">
    <property type="component" value="Chromosome I"/>
</dbReference>
<dbReference type="OrthoDB" id="5471546at2"/>
<feature type="transmembrane region" description="Helical" evidence="1">
    <location>
        <begin position="234"/>
        <end position="254"/>
    </location>
</feature>
<dbReference type="AlphaFoldDB" id="A0A1K1LCJ3"/>
<reference evidence="3" key="1">
    <citation type="submission" date="2016-10" db="EMBL/GenBank/DDBJ databases">
        <authorList>
            <person name="Wegmann U."/>
        </authorList>
    </citation>
    <scope>NUCLEOTIDE SEQUENCE [LARGE SCALE GENOMIC DNA]</scope>
</reference>
<feature type="transmembrane region" description="Helical" evidence="1">
    <location>
        <begin position="24"/>
        <end position="45"/>
    </location>
</feature>
<keyword evidence="1" id="KW-0472">Membrane</keyword>
<feature type="transmembrane region" description="Helical" evidence="1">
    <location>
        <begin position="134"/>
        <end position="158"/>
    </location>
</feature>
<gene>
    <name evidence="2" type="ORF">DESPIGER_0530</name>
</gene>
<evidence type="ECO:0000256" key="1">
    <source>
        <dbReference type="SAM" id="Phobius"/>
    </source>
</evidence>
<feature type="transmembrane region" description="Helical" evidence="1">
    <location>
        <begin position="297"/>
        <end position="314"/>
    </location>
</feature>
<sequence>MGNFLESVRAFIADNPLLQTGLDMGSIIVPFALLYAYFGLTFIAICGEIIALRRKRSAYNKCARQLACLSMLLGWLMLLGGRLWLILALDGFDSYSIIVLLSEATWMMFGFAAIVSCCYFMLWKFLANYPVLHIILGAIAFLQGLMTCAGVMAVTRLYNALSLPEASSITIPQLFTPQFGQAYLSALCYTLPLIFALAGAFGAVWLLLRRKADDFGRDYYNTMVPWCTRWARNAWILLWLLLVASSGLEIWQTWQTSGVFMQQDAVFQSVRVLLWLLPALLWTLVVRSATPLRQKPALVIGLLLSMGFTLPYFMELIRL</sequence>
<keyword evidence="1" id="KW-0812">Transmembrane</keyword>
<organism evidence="2 3">
    <name type="scientific">Desulfovibrio piger</name>
    <dbReference type="NCBI Taxonomy" id="901"/>
    <lineage>
        <taxon>Bacteria</taxon>
        <taxon>Pseudomonadati</taxon>
        <taxon>Thermodesulfobacteriota</taxon>
        <taxon>Desulfovibrionia</taxon>
        <taxon>Desulfovibrionales</taxon>
        <taxon>Desulfovibrionaceae</taxon>
        <taxon>Desulfovibrio</taxon>
    </lineage>
</organism>
<feature type="transmembrane region" description="Helical" evidence="1">
    <location>
        <begin position="182"/>
        <end position="208"/>
    </location>
</feature>
<accession>A0A1K1LCJ3</accession>
<feature type="transmembrane region" description="Helical" evidence="1">
    <location>
        <begin position="95"/>
        <end position="122"/>
    </location>
</feature>
<dbReference type="KEGG" id="dpg:DESPIGER_0530"/>
<name>A0A1K1LCJ3_9BACT</name>
<proteinExistence type="predicted"/>
<protein>
    <submittedName>
        <fullName evidence="2">Uncharacterized protein</fullName>
    </submittedName>
</protein>
<dbReference type="RefSeq" id="WP_072332730.1">
    <property type="nucleotide sequence ID" value="NZ_CALJDE010000069.1"/>
</dbReference>
<feature type="transmembrane region" description="Helical" evidence="1">
    <location>
        <begin position="66"/>
        <end position="89"/>
    </location>
</feature>
<feature type="transmembrane region" description="Helical" evidence="1">
    <location>
        <begin position="266"/>
        <end position="285"/>
    </location>
</feature>
<keyword evidence="3" id="KW-1185">Reference proteome</keyword>
<dbReference type="EMBL" id="LT630450">
    <property type="protein sequence ID" value="SFV72418.1"/>
    <property type="molecule type" value="Genomic_DNA"/>
</dbReference>
<keyword evidence="1" id="KW-1133">Transmembrane helix</keyword>